<proteinExistence type="predicted"/>
<protein>
    <submittedName>
        <fullName evidence="1">Uncharacterized protein</fullName>
    </submittedName>
</protein>
<name>A0A9D4JD04_DREPO</name>
<gene>
    <name evidence="1" type="ORF">DPMN_133531</name>
</gene>
<evidence type="ECO:0000313" key="1">
    <source>
        <dbReference type="EMBL" id="KAH3805234.1"/>
    </source>
</evidence>
<sequence>MSLVQFQTNAAELQRHIGNVATGCTACDHETVRPFHAAAGECIFRLRCSPCNFTKENTIQCPSQGICGLVYDLLTRDHAMQDPTWSNVHFERLCNRPCEQINCYISNPGYIDVPAFELLDLTAMIQICTTNKSIKDTLDEHDTRILNQVC</sequence>
<dbReference type="Proteomes" id="UP000828390">
    <property type="component" value="Unassembled WGS sequence"/>
</dbReference>
<organism evidence="1 2">
    <name type="scientific">Dreissena polymorpha</name>
    <name type="common">Zebra mussel</name>
    <name type="synonym">Mytilus polymorpha</name>
    <dbReference type="NCBI Taxonomy" id="45954"/>
    <lineage>
        <taxon>Eukaryota</taxon>
        <taxon>Metazoa</taxon>
        <taxon>Spiralia</taxon>
        <taxon>Lophotrochozoa</taxon>
        <taxon>Mollusca</taxon>
        <taxon>Bivalvia</taxon>
        <taxon>Autobranchia</taxon>
        <taxon>Heteroconchia</taxon>
        <taxon>Euheterodonta</taxon>
        <taxon>Imparidentia</taxon>
        <taxon>Neoheterodontei</taxon>
        <taxon>Myida</taxon>
        <taxon>Dreissenoidea</taxon>
        <taxon>Dreissenidae</taxon>
        <taxon>Dreissena</taxon>
    </lineage>
</organism>
<accession>A0A9D4JD04</accession>
<reference evidence="1" key="1">
    <citation type="journal article" date="2019" name="bioRxiv">
        <title>The Genome of the Zebra Mussel, Dreissena polymorpha: A Resource for Invasive Species Research.</title>
        <authorList>
            <person name="McCartney M.A."/>
            <person name="Auch B."/>
            <person name="Kono T."/>
            <person name="Mallez S."/>
            <person name="Zhang Y."/>
            <person name="Obille A."/>
            <person name="Becker A."/>
            <person name="Abrahante J.E."/>
            <person name="Garbe J."/>
            <person name="Badalamenti J.P."/>
            <person name="Herman A."/>
            <person name="Mangelson H."/>
            <person name="Liachko I."/>
            <person name="Sullivan S."/>
            <person name="Sone E.D."/>
            <person name="Koren S."/>
            <person name="Silverstein K.A.T."/>
            <person name="Beckman K.B."/>
            <person name="Gohl D.M."/>
        </authorList>
    </citation>
    <scope>NUCLEOTIDE SEQUENCE</scope>
    <source>
        <strain evidence="1">Duluth1</strain>
        <tissue evidence="1">Whole animal</tissue>
    </source>
</reference>
<evidence type="ECO:0000313" key="2">
    <source>
        <dbReference type="Proteomes" id="UP000828390"/>
    </source>
</evidence>
<keyword evidence="2" id="KW-1185">Reference proteome</keyword>
<reference evidence="1" key="2">
    <citation type="submission" date="2020-11" db="EMBL/GenBank/DDBJ databases">
        <authorList>
            <person name="McCartney M.A."/>
            <person name="Auch B."/>
            <person name="Kono T."/>
            <person name="Mallez S."/>
            <person name="Becker A."/>
            <person name="Gohl D.M."/>
            <person name="Silverstein K.A.T."/>
            <person name="Koren S."/>
            <person name="Bechman K.B."/>
            <person name="Herman A."/>
            <person name="Abrahante J.E."/>
            <person name="Garbe J."/>
        </authorList>
    </citation>
    <scope>NUCLEOTIDE SEQUENCE</scope>
    <source>
        <strain evidence="1">Duluth1</strain>
        <tissue evidence="1">Whole animal</tissue>
    </source>
</reference>
<dbReference type="EMBL" id="JAIWYP010000006">
    <property type="protein sequence ID" value="KAH3805234.1"/>
    <property type="molecule type" value="Genomic_DNA"/>
</dbReference>
<comment type="caution">
    <text evidence="1">The sequence shown here is derived from an EMBL/GenBank/DDBJ whole genome shotgun (WGS) entry which is preliminary data.</text>
</comment>
<dbReference type="AlphaFoldDB" id="A0A9D4JD04"/>